<reference evidence="12 13" key="1">
    <citation type="submission" date="2017-05" db="EMBL/GenBank/DDBJ databases">
        <title>Draft genome sequence of Elsinoe australis.</title>
        <authorList>
            <person name="Cheng Q."/>
        </authorList>
    </citation>
    <scope>NUCLEOTIDE SEQUENCE [LARGE SCALE GENOMIC DNA]</scope>
    <source>
        <strain evidence="12 13">NL1</strain>
    </source>
</reference>
<sequence length="1607" mass="176505">MALLTLHHGHTGRTLALDPTRTSTLDALRALITTHYAILPTRQVLLTAKGKSVRPQSLLTEPELFVFDASLLSSANASTGSLRGGGNAVAGESGALQSAKGGGVYLDLPEEVDASAAPDTITRQDELGSWKELFRARLGWAREVAERCEGMARVAEGAEVERAVIARGLGVALESLRIHIRGAEGKLEVAGRWVEEVVREQERRLEGWEGDWGVLRDVRARGDFAGFVQGGGAGEARTLGGMLGRGRVERAAKRAEQILEGMKRRIEGVRTALVEAIRQNDELVAAAEQTQSQSSMEASAEPGKLMEEIEIILRKIASDDNHVSTLPKTTQSVSQASKMALLHTRNYLPNLQEYAAEMNDLVRKAVQGRNNTAETCLQHMQTLSRIESLLSKIYADIKGLDMPADDQAAFNTLNIVSRLPHVYGSLLIEAVRRKEWIDKMKRDSSTLAEEMATYQEEESRRRQRWLNSIDDVVRPELAKSKALGIEVNLQSEPEQWPSVTRQEIEEYIDQLAKLGYPEEVTQELTNALRTLDQPTRKQVKHAKAFRNGSMHEAAFGTTSLALRGEDDFKVLRDANAKLEEEVRGQKSRVRKLEDLLHRQTTINRAVSGDVFTPQLDLVSRPDSPNYGMRRISEDIRPASSRSRRTSSNQGGEEKRLARRLVILEAELQSQREQKEALERDVRERQEVHEKGKAEILEAESVKKDIMENMEAQQREFATERRGLEEELAGAKGRIEELEDEFDRLLGSRDNEKSGVENRVRDLENELRQARDEVKKTGTEKTRNVEEMRQNWLAEQERSKVLEEQLRDAMAAKEHVESSVKRMQATAEEQRQVEQEHLTTLSNAHMHLSPGAEAPAKYTNLVSALEDLARRSASHVKDLAEAVAVAKSENESLLSQHQAQTAELTETRKQQSDVEDELARAREQVSSEAAKAESLASQLDAEREQLKLLRSKFAEGETGAGALRQRVEEQDLEVSRLSERLAEASSHVNSLDVELMRLQNKLNAATSAAESAQSRLDVRSARAKDLSQRIFAQNARLLRLLESLGFAVSHKDGAMIIERASKVGASTTLTEPSTILQRTASLASPPTSRKPSAAIVPSSSSPPSPTSLSFLHWPDASDPAIESNLYTALRDQLALFNTDTFSEALSKRLRDFEYTARKFRLEARTASSRATKYLHEASTKLAVRDFKEGDLALFLPTKGKAVGAWAAFNINSPHHFLREKEIMGLAKREWLVARITRVEERVVDLGRSLRSTGVEADNLSSRSFKVDGEERSKGEREREEWLESENPFDLSDGLTWYLVHAQEERVGAPTTPGLGKVTVQGSLESAKAERGKGKGEEGKGVKDLKEKLGKSLESRRSSGASRRSNSASVKGVPIPGAAGIASPKVDQGGLSISPARQSEAGKSPQSGTGHGMGLISAKVREQSERSEQDKTQLAVPNAAQTPAASSASYQGQQNPESLVAPPPTSQVRNSPEPPPETDPVDDAMASAMASSMRLRTPVKQGATSTYPAASPASGPSLGQTRESKSIRALRSNLTSPSKASSSASSARNLKGERSVGSLRREAECARGLGIDGGVESPTRPSGHRKTGSTAGWRSLWSVDYGIEGGGSP</sequence>
<dbReference type="InterPro" id="IPR045326">
    <property type="entry name" value="ATG17-like_dom"/>
</dbReference>
<feature type="compositionally biased region" description="Basic and acidic residues" evidence="9">
    <location>
        <begin position="1548"/>
        <end position="1563"/>
    </location>
</feature>
<evidence type="ECO:0000259" key="11">
    <source>
        <dbReference type="Pfam" id="PF10377"/>
    </source>
</evidence>
<dbReference type="GO" id="GO:0015031">
    <property type="term" value="P:protein transport"/>
    <property type="evidence" value="ECO:0007669"/>
    <property type="project" value="UniProtKB-KW"/>
</dbReference>
<name>A0A2P8A6B5_9PEZI</name>
<keyword evidence="7" id="KW-0926">Vacuole</keyword>
<feature type="compositionally biased region" description="Polar residues" evidence="9">
    <location>
        <begin position="1437"/>
        <end position="1455"/>
    </location>
</feature>
<feature type="coiled-coil region" evidence="8">
    <location>
        <begin position="568"/>
        <end position="595"/>
    </location>
</feature>
<accession>A0A2P8A6B5</accession>
<feature type="coiled-coil region" evidence="8">
    <location>
        <begin position="245"/>
        <end position="293"/>
    </location>
</feature>
<feature type="compositionally biased region" description="Basic and acidic residues" evidence="9">
    <location>
        <begin position="1417"/>
        <end position="1429"/>
    </location>
</feature>
<evidence type="ECO:0000256" key="2">
    <source>
        <dbReference type="ARBA" id="ARBA00013804"/>
    </source>
</evidence>
<keyword evidence="4 7" id="KW-0653">Protein transport</keyword>
<feature type="domain" description="Autophagy protein ATG17-like" evidence="10">
    <location>
        <begin position="135"/>
        <end position="471"/>
    </location>
</feature>
<feature type="compositionally biased region" description="Polar residues" evidence="9">
    <location>
        <begin position="1073"/>
        <end position="1089"/>
    </location>
</feature>
<evidence type="ECO:0000259" key="10">
    <source>
        <dbReference type="Pfam" id="PF04108"/>
    </source>
</evidence>
<dbReference type="GO" id="GO:1990316">
    <property type="term" value="C:Atg1/ULK1 kinase complex"/>
    <property type="evidence" value="ECO:0007669"/>
    <property type="project" value="TreeGrafter"/>
</dbReference>
<feature type="compositionally biased region" description="Basic and acidic residues" evidence="9">
    <location>
        <begin position="1264"/>
        <end position="1280"/>
    </location>
</feature>
<comment type="function">
    <text evidence="7">Involved in cytoplasm to vacuole transport (Cvt), pexophagy, mitophagy and nucleophagy. Recruits mitochondria for their selective degradation via autophagy (mitophagy) during starvation. Works as scaffold proteins that recruit ATG proteins to the pre-autophagosome (PAS), the site of vesicle/autophagosome formation. Required for the Cvt vesicles completion.</text>
</comment>
<evidence type="ECO:0000256" key="8">
    <source>
        <dbReference type="SAM" id="Coils"/>
    </source>
</evidence>
<dbReference type="GO" id="GO:0061709">
    <property type="term" value="P:reticulophagy"/>
    <property type="evidence" value="ECO:0007669"/>
    <property type="project" value="TreeGrafter"/>
</dbReference>
<evidence type="ECO:0000313" key="12">
    <source>
        <dbReference type="EMBL" id="PSK56004.1"/>
    </source>
</evidence>
<feature type="region of interest" description="Disordered" evidence="9">
    <location>
        <begin position="1073"/>
        <end position="1102"/>
    </location>
</feature>
<feature type="coiled-coil region" evidence="8">
    <location>
        <begin position="875"/>
        <end position="1014"/>
    </location>
</feature>
<keyword evidence="3 7" id="KW-0813">Transport</keyword>
<dbReference type="GO" id="GO:0005774">
    <property type="term" value="C:vacuolar membrane"/>
    <property type="evidence" value="ECO:0007669"/>
    <property type="project" value="UniProtKB-SubCell"/>
</dbReference>
<feature type="compositionally biased region" description="Basic and acidic residues" evidence="9">
    <location>
        <begin position="1325"/>
        <end position="1355"/>
    </location>
</feature>
<dbReference type="Pfam" id="PF04108">
    <property type="entry name" value="ATG17_like"/>
    <property type="match status" value="1"/>
</dbReference>
<dbReference type="GO" id="GO:0000422">
    <property type="term" value="P:autophagy of mitochondrion"/>
    <property type="evidence" value="ECO:0007669"/>
    <property type="project" value="TreeGrafter"/>
</dbReference>
<dbReference type="GO" id="GO:0000045">
    <property type="term" value="P:autophagosome assembly"/>
    <property type="evidence" value="ECO:0007669"/>
    <property type="project" value="UniProtKB-UniRule"/>
</dbReference>
<feature type="compositionally biased region" description="Low complexity" evidence="9">
    <location>
        <begin position="1481"/>
        <end position="1491"/>
    </location>
</feature>
<keyword evidence="6 8" id="KW-0175">Coiled coil</keyword>
<proteinExistence type="inferred from homology"/>
<dbReference type="GO" id="GO:0034517">
    <property type="term" value="P:ribophagy"/>
    <property type="evidence" value="ECO:0007669"/>
    <property type="project" value="TreeGrafter"/>
</dbReference>
<feature type="compositionally biased region" description="Low complexity" evidence="9">
    <location>
        <begin position="1534"/>
        <end position="1545"/>
    </location>
</feature>
<feature type="compositionally biased region" description="Low complexity" evidence="9">
    <location>
        <begin position="1356"/>
        <end position="1367"/>
    </location>
</feature>
<comment type="subcellular location">
    <subcellularLocation>
        <location evidence="7">Preautophagosomal structure membrane</location>
        <topology evidence="7">Peripheral membrane protein</topology>
    </subcellularLocation>
    <subcellularLocation>
        <location evidence="7">Vacuole membrane</location>
        <topology evidence="7">Peripheral membrane protein</topology>
    </subcellularLocation>
    <text evidence="7">During pexophagy, accumulates in the vacuolar membrane region, where the peroxisomes contact the vacuole.</text>
</comment>
<dbReference type="InterPro" id="IPR019460">
    <property type="entry name" value="Atg11_C"/>
</dbReference>
<evidence type="ECO:0000256" key="9">
    <source>
        <dbReference type="SAM" id="MobiDB-lite"/>
    </source>
</evidence>
<dbReference type="Pfam" id="PF10377">
    <property type="entry name" value="ATG11"/>
    <property type="match status" value="1"/>
</dbReference>
<dbReference type="GO" id="GO:0019901">
    <property type="term" value="F:protein kinase binding"/>
    <property type="evidence" value="ECO:0007669"/>
    <property type="project" value="TreeGrafter"/>
</dbReference>
<keyword evidence="13" id="KW-1185">Reference proteome</keyword>
<dbReference type="GO" id="GO:0034727">
    <property type="term" value="P:piecemeal microautophagy of the nucleus"/>
    <property type="evidence" value="ECO:0007669"/>
    <property type="project" value="TreeGrafter"/>
</dbReference>
<evidence type="ECO:0000256" key="3">
    <source>
        <dbReference type="ARBA" id="ARBA00022448"/>
    </source>
</evidence>
<evidence type="ECO:0000256" key="5">
    <source>
        <dbReference type="ARBA" id="ARBA00023006"/>
    </source>
</evidence>
<comment type="similarity">
    <text evidence="1 7">Belongs to the ATG11 family.</text>
</comment>
<evidence type="ECO:0000256" key="1">
    <source>
        <dbReference type="ARBA" id="ARBA00009729"/>
    </source>
</evidence>
<keyword evidence="7" id="KW-0472">Membrane</keyword>
<evidence type="ECO:0000313" key="13">
    <source>
        <dbReference type="Proteomes" id="UP000243723"/>
    </source>
</evidence>
<comment type="subunit">
    <text evidence="7">Homodimer.</text>
</comment>
<protein>
    <recommendedName>
        <fullName evidence="2 7">Autophagy-related protein 11</fullName>
    </recommendedName>
</protein>
<dbReference type="PANTHER" id="PTHR13222:SF1">
    <property type="entry name" value="RB1-INDUCIBLE COILED-COIL PROTEIN 1"/>
    <property type="match status" value="1"/>
</dbReference>
<dbReference type="STRING" id="40998.A0A2P8A6B5"/>
<organism evidence="12 13">
    <name type="scientific">Elsinoe australis</name>
    <dbReference type="NCBI Taxonomy" id="40998"/>
    <lineage>
        <taxon>Eukaryota</taxon>
        <taxon>Fungi</taxon>
        <taxon>Dikarya</taxon>
        <taxon>Ascomycota</taxon>
        <taxon>Pezizomycotina</taxon>
        <taxon>Dothideomycetes</taxon>
        <taxon>Dothideomycetidae</taxon>
        <taxon>Myriangiales</taxon>
        <taxon>Elsinoaceae</taxon>
        <taxon>Elsinoe</taxon>
    </lineage>
</organism>
<dbReference type="PANTHER" id="PTHR13222">
    <property type="entry name" value="RB1-INDUCIBLE COILED-COIL"/>
    <property type="match status" value="1"/>
</dbReference>
<dbReference type="GO" id="GO:0034045">
    <property type="term" value="C:phagophore assembly site membrane"/>
    <property type="evidence" value="ECO:0007669"/>
    <property type="project" value="UniProtKB-SubCell"/>
</dbReference>
<dbReference type="GO" id="GO:1903599">
    <property type="term" value="P:positive regulation of autophagy of mitochondrion"/>
    <property type="evidence" value="ECO:0007669"/>
    <property type="project" value="UniProtKB-UniRule"/>
</dbReference>
<comment type="caution">
    <text evidence="12">The sequence shown here is derived from an EMBL/GenBank/DDBJ whole genome shotgun (WGS) entry which is preliminary data.</text>
</comment>
<feature type="region of interest" description="Disordered" evidence="9">
    <location>
        <begin position="1306"/>
        <end position="1589"/>
    </location>
</feature>
<dbReference type="InterPro" id="IPR040040">
    <property type="entry name" value="ATG11"/>
</dbReference>
<dbReference type="Proteomes" id="UP000243723">
    <property type="component" value="Unassembled WGS sequence"/>
</dbReference>
<keyword evidence="5 7" id="KW-0072">Autophagy</keyword>
<evidence type="ECO:0000256" key="6">
    <source>
        <dbReference type="ARBA" id="ARBA00023054"/>
    </source>
</evidence>
<feature type="domain" description="Autophagy-related protein 11 C-terminal" evidence="11">
    <location>
        <begin position="1142"/>
        <end position="1302"/>
    </location>
</feature>
<feature type="region of interest" description="Disordered" evidence="9">
    <location>
        <begin position="620"/>
        <end position="654"/>
    </location>
</feature>
<dbReference type="OrthoDB" id="447953at2759"/>
<evidence type="ECO:0000256" key="7">
    <source>
        <dbReference type="RuleBase" id="RU367075"/>
    </source>
</evidence>
<feature type="compositionally biased region" description="Low complexity" evidence="9">
    <location>
        <begin position="1500"/>
        <end position="1515"/>
    </location>
</feature>
<evidence type="ECO:0000256" key="4">
    <source>
        <dbReference type="ARBA" id="ARBA00022927"/>
    </source>
</evidence>
<dbReference type="GO" id="GO:0060090">
    <property type="term" value="F:molecular adaptor activity"/>
    <property type="evidence" value="ECO:0007669"/>
    <property type="project" value="TreeGrafter"/>
</dbReference>
<gene>
    <name evidence="12" type="ORF">B9Z65_4882</name>
</gene>
<dbReference type="EMBL" id="NHZQ01000066">
    <property type="protein sequence ID" value="PSK56004.1"/>
    <property type="molecule type" value="Genomic_DNA"/>
</dbReference>
<feature type="region of interest" description="Disordered" evidence="9">
    <location>
        <begin position="1264"/>
        <end position="1283"/>
    </location>
</feature>